<dbReference type="STRING" id="1513271.XM47_18215"/>
<dbReference type="SUPFAM" id="SSF48256">
    <property type="entry name" value="Citrate synthase"/>
    <property type="match status" value="1"/>
</dbReference>
<gene>
    <name evidence="1" type="ORF">XM47_18215</name>
</gene>
<proteinExistence type="predicted"/>
<organism evidence="1 2">
    <name type="scientific">Catenovulum maritimum</name>
    <dbReference type="NCBI Taxonomy" id="1513271"/>
    <lineage>
        <taxon>Bacteria</taxon>
        <taxon>Pseudomonadati</taxon>
        <taxon>Pseudomonadota</taxon>
        <taxon>Gammaproteobacteria</taxon>
        <taxon>Alteromonadales</taxon>
        <taxon>Alteromonadaceae</taxon>
        <taxon>Catenovulum</taxon>
    </lineage>
</organism>
<dbReference type="EMBL" id="LAZL01000045">
    <property type="protein sequence ID" value="KMT63721.1"/>
    <property type="molecule type" value="Genomic_DNA"/>
</dbReference>
<dbReference type="Proteomes" id="UP000037600">
    <property type="component" value="Unassembled WGS sequence"/>
</dbReference>
<dbReference type="AlphaFoldDB" id="A0A0J8JH54"/>
<evidence type="ECO:0000313" key="1">
    <source>
        <dbReference type="EMBL" id="KMT63721.1"/>
    </source>
</evidence>
<reference evidence="1 2" key="1">
    <citation type="submission" date="2015-04" db="EMBL/GenBank/DDBJ databases">
        <title>Draft Genome Sequence of the Novel Agar-Digesting Marine Bacterium Q1.</title>
        <authorList>
            <person name="Li Y."/>
            <person name="Li D."/>
            <person name="Chen G."/>
            <person name="Du Z."/>
        </authorList>
    </citation>
    <scope>NUCLEOTIDE SEQUENCE [LARGE SCALE GENOMIC DNA]</scope>
    <source>
        <strain evidence="1 2">Q1</strain>
    </source>
</reference>
<sequence>MMTNTEYWDKRNQTIFNSVGHWQGGVDVTIENKSLMTELMGQVTYMQLHILNATGQLVAKNIADWIEVCFMGLSYPDSRIWCNQVAAYAGDTKTSVVAAAASAILAADSRGYGGSHARKMSMAAQLLAFEQYQQGMPLDEIIRQAKFKNGKPIIVGFARPIDRDDERLKPFAEIQQKLEIEQGQYLKFAFLLSDYLKQHFNLSINCGGYASAFLLDQGFSPDDGYKINSFSVVSGAIACFRDQQAQSPNSFLPMKCQDIDYTGPQPREL</sequence>
<accession>A0A0J8JH54</accession>
<protein>
    <submittedName>
        <fullName evidence="1">Uncharacterized protein</fullName>
    </submittedName>
</protein>
<evidence type="ECO:0000313" key="2">
    <source>
        <dbReference type="Proteomes" id="UP000037600"/>
    </source>
</evidence>
<name>A0A0J8JH54_9ALTE</name>
<dbReference type="InterPro" id="IPR036969">
    <property type="entry name" value="Citrate_synthase_sf"/>
</dbReference>
<keyword evidence="2" id="KW-1185">Reference proteome</keyword>
<comment type="caution">
    <text evidence="1">The sequence shown here is derived from an EMBL/GenBank/DDBJ whole genome shotgun (WGS) entry which is preliminary data.</text>
</comment>
<dbReference type="RefSeq" id="WP_048695814.1">
    <property type="nucleotide sequence ID" value="NZ_KQ130515.1"/>
</dbReference>
<dbReference type="GO" id="GO:0046912">
    <property type="term" value="F:acyltransferase activity, acyl groups converted into alkyl on transfer"/>
    <property type="evidence" value="ECO:0007669"/>
    <property type="project" value="InterPro"/>
</dbReference>
<dbReference type="OrthoDB" id="5405293at2"/>